<keyword evidence="4" id="KW-0732">Signal</keyword>
<dbReference type="Gene3D" id="1.50.10.10">
    <property type="match status" value="1"/>
</dbReference>
<evidence type="ECO:0000313" key="9">
    <source>
        <dbReference type="EMBL" id="MEQ2414646.1"/>
    </source>
</evidence>
<feature type="domain" description="Bacterial alpha-L-rhamnosidase N-terminal" evidence="6">
    <location>
        <begin position="424"/>
        <end position="577"/>
    </location>
</feature>
<dbReference type="PIRSF" id="PIRSF010631">
    <property type="entry name" value="A-rhamnsds"/>
    <property type="match status" value="1"/>
</dbReference>
<comment type="caution">
    <text evidence="9">The sequence shown here is derived from an EMBL/GenBank/DDBJ whole genome shotgun (WGS) entry which is preliminary data.</text>
</comment>
<proteinExistence type="predicted"/>
<dbReference type="Gene3D" id="2.60.120.260">
    <property type="entry name" value="Galactose-binding domain-like"/>
    <property type="match status" value="2"/>
</dbReference>
<dbReference type="InterPro" id="IPR013783">
    <property type="entry name" value="Ig-like_fold"/>
</dbReference>
<evidence type="ECO:0000256" key="1">
    <source>
        <dbReference type="ARBA" id="ARBA00001445"/>
    </source>
</evidence>
<feature type="domain" description="Alpha-L-rhamnosidase concanavalin-like" evidence="5">
    <location>
        <begin position="616"/>
        <end position="725"/>
    </location>
</feature>
<dbReference type="Gene3D" id="2.60.40.10">
    <property type="entry name" value="Immunoglobulins"/>
    <property type="match status" value="1"/>
</dbReference>
<dbReference type="InterPro" id="IPR012341">
    <property type="entry name" value="6hp_glycosidase-like_sf"/>
</dbReference>
<dbReference type="PANTHER" id="PTHR33307">
    <property type="entry name" value="ALPHA-RHAMNOSIDASE (EUROFUNG)"/>
    <property type="match status" value="1"/>
</dbReference>
<evidence type="ECO:0000259" key="7">
    <source>
        <dbReference type="Pfam" id="PF17389"/>
    </source>
</evidence>
<dbReference type="Proteomes" id="UP001470752">
    <property type="component" value="Unassembled WGS sequence"/>
</dbReference>
<dbReference type="InterPro" id="IPR035396">
    <property type="entry name" value="Bac_rhamnosid6H"/>
</dbReference>
<protein>
    <recommendedName>
        <fullName evidence="2">alpha-L-rhamnosidase</fullName>
        <ecNumber evidence="2">3.2.1.40</ecNumber>
    </recommendedName>
</protein>
<name>A0ABV1CQH1_9FIRM</name>
<dbReference type="PANTHER" id="PTHR33307:SF6">
    <property type="entry name" value="ALPHA-RHAMNOSIDASE (EUROFUNG)-RELATED"/>
    <property type="match status" value="1"/>
</dbReference>
<feature type="chain" id="PRO_5046042681" description="alpha-L-rhamnosidase" evidence="4">
    <location>
        <begin position="33"/>
        <end position="1208"/>
    </location>
</feature>
<dbReference type="Pfam" id="PF17390">
    <property type="entry name" value="Bac_rhamnosid_C"/>
    <property type="match status" value="1"/>
</dbReference>
<dbReference type="RefSeq" id="WP_117851271.1">
    <property type="nucleotide sequence ID" value="NZ_JBBNFW010000198.1"/>
</dbReference>
<gene>
    <name evidence="9" type="ORF">AAAX94_16700</name>
</gene>
<evidence type="ECO:0000313" key="10">
    <source>
        <dbReference type="Proteomes" id="UP001470752"/>
    </source>
</evidence>
<dbReference type="SUPFAM" id="SSF48208">
    <property type="entry name" value="Six-hairpin glycosidases"/>
    <property type="match status" value="1"/>
</dbReference>
<evidence type="ECO:0000256" key="3">
    <source>
        <dbReference type="ARBA" id="ARBA00022801"/>
    </source>
</evidence>
<dbReference type="InterPro" id="IPR013737">
    <property type="entry name" value="Bac_rhamnosid_N"/>
</dbReference>
<dbReference type="Pfam" id="PF17389">
    <property type="entry name" value="Bac_rhamnosid6H"/>
    <property type="match status" value="1"/>
</dbReference>
<evidence type="ECO:0000259" key="8">
    <source>
        <dbReference type="Pfam" id="PF17390"/>
    </source>
</evidence>
<comment type="catalytic activity">
    <reaction evidence="1">
        <text>Hydrolysis of terminal non-reducing alpha-L-rhamnose residues in alpha-L-rhamnosides.</text>
        <dbReference type="EC" id="3.2.1.40"/>
    </reaction>
</comment>
<evidence type="ECO:0000259" key="6">
    <source>
        <dbReference type="Pfam" id="PF08531"/>
    </source>
</evidence>
<dbReference type="InterPro" id="IPR008928">
    <property type="entry name" value="6-hairpin_glycosidase_sf"/>
</dbReference>
<evidence type="ECO:0000256" key="4">
    <source>
        <dbReference type="SAM" id="SignalP"/>
    </source>
</evidence>
<dbReference type="InterPro" id="IPR035398">
    <property type="entry name" value="Bac_rhamnosid_C"/>
</dbReference>
<dbReference type="GO" id="GO:0016787">
    <property type="term" value="F:hydrolase activity"/>
    <property type="evidence" value="ECO:0007669"/>
    <property type="project" value="UniProtKB-KW"/>
</dbReference>
<organism evidence="9 10">
    <name type="scientific">Blautia acetigignens</name>
    <dbReference type="NCBI Taxonomy" id="2981783"/>
    <lineage>
        <taxon>Bacteria</taxon>
        <taxon>Bacillati</taxon>
        <taxon>Bacillota</taxon>
        <taxon>Clostridia</taxon>
        <taxon>Lachnospirales</taxon>
        <taxon>Lachnospiraceae</taxon>
        <taxon>Blautia</taxon>
    </lineage>
</organism>
<feature type="domain" description="Alpha-L-rhamnosidase six-hairpin glycosidase" evidence="7">
    <location>
        <begin position="730"/>
        <end position="1094"/>
    </location>
</feature>
<sequence length="1208" mass="133526">MKKRNIVQKGVTFALTAAMAGSSFVSAFPVLAAEDDSKSIVALTTDGLTNPLGVDTLTPVFTWQMESGKTGASQSAYQITVMDMGGNTVWDSGVVESGESTNIKYNGEELQPKTEYQWKVAVTDEDGSTWESDVNTFETSFLDTTYDSWGDAKWIGSSKKNLDAAAANLFDMHVNVTIPEGSTKASVILGANDFRLQNKAMNVWNKENENYFRYEIDISDPENPKLNIYVVGMPAAVNELDENGEPVMVESWGGLKPSIISQEEENAADEPDAVVNIPAEVFEGKSLNDPISLRLWTNQCNQVSASMNDVDVDAGRQLNPLGGDHNSNTFPNLNSIGFAVNAGETAYYNGLAIDMFGDNDDNVVLFDKTTGATYSIFEGLDDVTVDSSEDKITVEGGENGTLVYADPSDGASPMVRTQFSTNDKEVASARMYVSAQGTYEMFINGDKVGNGLFNPGNEEYSTYMPYQVYDVTDLLQTGDNAIGVQMGQGWWSGELNYTTGDYNYYGPYQAVMARMDITYTDGTTDTIVTNEDDWTVSTEGPVKSESHYNGERYDEQTAEKYEGWTTADYTESEDWEKPVIHEPRMNDFSFVVRYDEEASVVKELDVKEALGESKEGSGSYIYDMGENVIGVPHITIPADYVDPGSTVTVRYAEILYPDLPEYQEDGLVGTMMVENLRAALCTDFFIAGEGDQEFEPHFTFHGYRYIEISGLKKELPAENIKTEVISSVNMTATYDSSNENVNRLFKNVQNSQTSNFLSLPTDCPQRNERLGWTGDAQVFSMAASYNTDVYNFYRNWLKSLRAVQRKDGSLPVYAPTAEPQEDEFGGRGFSGVSWDAALTVIPYNMYMQTGNPIIIEDNLDAIDHYLDYLDSYDMSEEFTHLTSRTGILADWLSVDSTDAGLINNAVYVYLIGLARDMAEVVGNTELHDKYAAQYNLAKEEWNACYVEADTCRLYTKTTTDADGNQLDEPEITYYDTEAAYATPLRYGVFNEENEAKAVENYVETVKAANYTITSGFSGTPNLVPVLTKYGYVDDAYKLFEQTDYASWLYPVTQGATSIWERWNSYTVEGGFNGNNSMNSFNHFSLGAISEWMMSYQLGITREDGQAGYKSFVLQPTVGGTFTYANGSYESNYGTIESGWTAKDGAMETYTATVPANTTATLYLPISEEQAKATTAPEGAAFVEMTEHNGTICAVYTLESGSYAFTIGA</sequence>
<evidence type="ECO:0000256" key="2">
    <source>
        <dbReference type="ARBA" id="ARBA00012652"/>
    </source>
</evidence>
<dbReference type="InterPro" id="IPR016007">
    <property type="entry name" value="Alpha_rhamnosid"/>
</dbReference>
<reference evidence="9 10" key="1">
    <citation type="submission" date="2024-04" db="EMBL/GenBank/DDBJ databases">
        <title>Human intestinal bacterial collection.</title>
        <authorList>
            <person name="Pauvert C."/>
            <person name="Hitch T.C.A."/>
            <person name="Clavel T."/>
        </authorList>
    </citation>
    <scope>NUCLEOTIDE SEQUENCE [LARGE SCALE GENOMIC DNA]</scope>
    <source>
        <strain evidence="9 10">CLA-AA-H161</strain>
    </source>
</reference>
<feature type="domain" description="Alpha-L-rhamnosidase C-terminal" evidence="8">
    <location>
        <begin position="1103"/>
        <end position="1171"/>
    </location>
</feature>
<dbReference type="Pfam" id="PF25788">
    <property type="entry name" value="Ig_Rha78A_N"/>
    <property type="match status" value="1"/>
</dbReference>
<feature type="signal peptide" evidence="4">
    <location>
        <begin position="1"/>
        <end position="32"/>
    </location>
</feature>
<keyword evidence="3 9" id="KW-0378">Hydrolase</keyword>
<accession>A0ABV1CQH1</accession>
<dbReference type="Pfam" id="PF05592">
    <property type="entry name" value="Bac_rhamnosid"/>
    <property type="match status" value="1"/>
</dbReference>
<evidence type="ECO:0000259" key="5">
    <source>
        <dbReference type="Pfam" id="PF05592"/>
    </source>
</evidence>
<dbReference type="InterPro" id="IPR008902">
    <property type="entry name" value="Rhamnosid_concanavalin"/>
</dbReference>
<dbReference type="Pfam" id="PF08531">
    <property type="entry name" value="Bac_rhamnosid_N"/>
    <property type="match status" value="1"/>
</dbReference>
<dbReference type="Gene3D" id="2.60.420.10">
    <property type="entry name" value="Maltose phosphorylase, domain 3"/>
    <property type="match status" value="1"/>
</dbReference>
<keyword evidence="10" id="KW-1185">Reference proteome</keyword>
<dbReference type="EMBL" id="JBBNFW010000198">
    <property type="protein sequence ID" value="MEQ2414646.1"/>
    <property type="molecule type" value="Genomic_DNA"/>
</dbReference>
<dbReference type="EC" id="3.2.1.40" evidence="2"/>